<evidence type="ECO:0000259" key="5">
    <source>
        <dbReference type="Pfam" id="PF08546"/>
    </source>
</evidence>
<dbReference type="GO" id="GO:0015940">
    <property type="term" value="P:pantothenate biosynthetic process"/>
    <property type="evidence" value="ECO:0007669"/>
    <property type="project" value="InterPro"/>
</dbReference>
<dbReference type="InterPro" id="IPR036291">
    <property type="entry name" value="NAD(P)-bd_dom_sf"/>
</dbReference>
<dbReference type="Gene3D" id="3.40.50.720">
    <property type="entry name" value="NAD(P)-binding Rossmann-like Domain"/>
    <property type="match status" value="1"/>
</dbReference>
<feature type="domain" description="Ketopantoate reductase C-terminal" evidence="5">
    <location>
        <begin position="198"/>
        <end position="331"/>
    </location>
</feature>
<reference evidence="6 7" key="1">
    <citation type="submission" date="2016-10" db="EMBL/GenBank/DDBJ databases">
        <authorList>
            <person name="Varghese N."/>
        </authorList>
    </citation>
    <scope>NUCLEOTIDE SEQUENCE [LARGE SCALE GENOMIC DNA]</scope>
</reference>
<evidence type="ECO:0008006" key="8">
    <source>
        <dbReference type="Google" id="ProtNLM"/>
    </source>
</evidence>
<dbReference type="GO" id="GO:0008677">
    <property type="term" value="F:2-dehydropantoate 2-reductase activity"/>
    <property type="evidence" value="ECO:0007669"/>
    <property type="project" value="InterPro"/>
</dbReference>
<dbReference type="InterPro" id="IPR013752">
    <property type="entry name" value="KPA_reductase"/>
</dbReference>
<keyword evidence="2" id="KW-0521">NADP</keyword>
<evidence type="ECO:0000313" key="6">
    <source>
        <dbReference type="EMBL" id="SMY23649.1"/>
    </source>
</evidence>
<dbReference type="Pfam" id="PF02558">
    <property type="entry name" value="ApbA"/>
    <property type="match status" value="1"/>
</dbReference>
<gene>
    <name evidence="6" type="ORF">ZT1A5_G5089</name>
</gene>
<dbReference type="Proteomes" id="UP000215453">
    <property type="component" value="Chromosome 4"/>
</dbReference>
<evidence type="ECO:0000256" key="2">
    <source>
        <dbReference type="ARBA" id="ARBA00022857"/>
    </source>
</evidence>
<evidence type="ECO:0000256" key="1">
    <source>
        <dbReference type="ARBA" id="ARBA00007870"/>
    </source>
</evidence>
<sequence length="355" mass="38650">MKTEVGVSMAPKVLVHGSGAIGSIYAYLLLKAGCEVAAVCRSNYQVAKKAGFHISSALYGNDIHIQPTVVRSPDEAASTRQTFDYVLVCCKALPETHTAEIIAPVIVDGQTAIVLIQNGIDIEKEYNDRFPNNTLVSCVAYLPVTQTSPGHISMGNMEKLEVGLCPSSDHEKLEARGSAERLVELLRSAGGNAAYHDNIQERRWQKLLLNASWNPMCALTMSRDVALLASTATTEDPDFAEDTVRAVMNEVVEISQALGYTSVNREAAVRVMQIAKARVGGQGIEPSMLVDALEQRRMEVEVILGNPTRTARRLGIAVPRLELLYMLSKALDEANRWRQAGKSVGGEDLKRKDGT</sequence>
<organism evidence="6 7">
    <name type="scientific">Zymoseptoria tritici ST99CH_1A5</name>
    <dbReference type="NCBI Taxonomy" id="1276529"/>
    <lineage>
        <taxon>Eukaryota</taxon>
        <taxon>Fungi</taxon>
        <taxon>Dikarya</taxon>
        <taxon>Ascomycota</taxon>
        <taxon>Pezizomycotina</taxon>
        <taxon>Dothideomycetes</taxon>
        <taxon>Dothideomycetidae</taxon>
        <taxon>Mycosphaerellales</taxon>
        <taxon>Mycosphaerellaceae</taxon>
        <taxon>Zymoseptoria</taxon>
    </lineage>
</organism>
<dbReference type="PANTHER" id="PTHR21708:SF30">
    <property type="entry name" value="2-DEHYDROPANTOATE 2-REDUCTASE-RELATED"/>
    <property type="match status" value="1"/>
</dbReference>
<dbReference type="EMBL" id="LT882679">
    <property type="protein sequence ID" value="SMY23649.1"/>
    <property type="molecule type" value="Genomic_DNA"/>
</dbReference>
<dbReference type="PANTHER" id="PTHR21708">
    <property type="entry name" value="PROBABLE 2-DEHYDROPANTOATE 2-REDUCTASE"/>
    <property type="match status" value="1"/>
</dbReference>
<dbReference type="Pfam" id="PF08546">
    <property type="entry name" value="ApbA_C"/>
    <property type="match status" value="1"/>
</dbReference>
<protein>
    <recommendedName>
        <fullName evidence="8">2-dehydropantoate 2-reductase</fullName>
    </recommendedName>
</protein>
<proteinExistence type="inferred from homology"/>
<feature type="domain" description="Ketopantoate reductase N-terminal" evidence="4">
    <location>
        <begin position="13"/>
        <end position="164"/>
    </location>
</feature>
<evidence type="ECO:0000313" key="7">
    <source>
        <dbReference type="Proteomes" id="UP000215453"/>
    </source>
</evidence>
<comment type="similarity">
    <text evidence="1">Belongs to the ketopantoate reductase family.</text>
</comment>
<evidence type="ECO:0000256" key="3">
    <source>
        <dbReference type="ARBA" id="ARBA00023002"/>
    </source>
</evidence>
<dbReference type="NCBIfam" id="TIGR00745">
    <property type="entry name" value="apbA_panE"/>
    <property type="match status" value="1"/>
</dbReference>
<dbReference type="InterPro" id="IPR008927">
    <property type="entry name" value="6-PGluconate_DH-like_C_sf"/>
</dbReference>
<keyword evidence="3" id="KW-0560">Oxidoreductase</keyword>
<dbReference type="InterPro" id="IPR013332">
    <property type="entry name" value="KPR_N"/>
</dbReference>
<dbReference type="InterPro" id="IPR051402">
    <property type="entry name" value="KPR-Related"/>
</dbReference>
<dbReference type="SUPFAM" id="SSF48179">
    <property type="entry name" value="6-phosphogluconate dehydrogenase C-terminal domain-like"/>
    <property type="match status" value="1"/>
</dbReference>
<accession>A0A1Y6LJ43</accession>
<dbReference type="SUPFAM" id="SSF51735">
    <property type="entry name" value="NAD(P)-binding Rossmann-fold domains"/>
    <property type="match status" value="1"/>
</dbReference>
<dbReference type="Gene3D" id="1.10.1040.10">
    <property type="entry name" value="N-(1-d-carboxylethyl)-l-norvaline Dehydrogenase, domain 2"/>
    <property type="match status" value="1"/>
</dbReference>
<dbReference type="InterPro" id="IPR013328">
    <property type="entry name" value="6PGD_dom2"/>
</dbReference>
<dbReference type="AlphaFoldDB" id="A0A1Y6LJ43"/>
<dbReference type="GO" id="GO:0005737">
    <property type="term" value="C:cytoplasm"/>
    <property type="evidence" value="ECO:0007669"/>
    <property type="project" value="TreeGrafter"/>
</dbReference>
<evidence type="ECO:0000259" key="4">
    <source>
        <dbReference type="Pfam" id="PF02558"/>
    </source>
</evidence>
<name>A0A1Y6LJ43_ZYMTR</name>
<dbReference type="InterPro" id="IPR003710">
    <property type="entry name" value="ApbA"/>
</dbReference>
<dbReference type="FunFam" id="1.10.1040.10:FF:000017">
    <property type="entry name" value="2-dehydropantoate 2-reductase"/>
    <property type="match status" value="1"/>
</dbReference>